<reference evidence="2 3" key="1">
    <citation type="submission" date="2022-11" db="EMBL/GenBank/DDBJ databases">
        <title>Minimal conservation of predation-associated metabolite biosynthetic gene clusters underscores biosynthetic potential of Myxococcota including descriptions for ten novel species: Archangium lansinium sp. nov., Myxococcus landrumus sp. nov., Nannocystis bai.</title>
        <authorList>
            <person name="Ahearne A."/>
            <person name="Stevens C."/>
            <person name="Dowd S."/>
        </authorList>
    </citation>
    <scope>NUCLEOTIDE SEQUENCE [LARGE SCALE GENOMIC DNA]</scope>
    <source>
        <strain evidence="2 3">BB15-2</strain>
    </source>
</reference>
<organism evidence="2 3">
    <name type="scientific">Nannocystis bainbridge</name>
    <dbReference type="NCBI Taxonomy" id="2995303"/>
    <lineage>
        <taxon>Bacteria</taxon>
        <taxon>Pseudomonadati</taxon>
        <taxon>Myxococcota</taxon>
        <taxon>Polyangia</taxon>
        <taxon>Nannocystales</taxon>
        <taxon>Nannocystaceae</taxon>
        <taxon>Nannocystis</taxon>
    </lineage>
</organism>
<name>A0ABT5E7W6_9BACT</name>
<dbReference type="EMBL" id="JAQNDL010000003">
    <property type="protein sequence ID" value="MDC0720871.1"/>
    <property type="molecule type" value="Genomic_DNA"/>
</dbReference>
<dbReference type="Pfam" id="PF01814">
    <property type="entry name" value="Hemerythrin"/>
    <property type="match status" value="1"/>
</dbReference>
<dbReference type="InterPro" id="IPR012312">
    <property type="entry name" value="Hemerythrin-like"/>
</dbReference>
<dbReference type="RefSeq" id="WP_272089380.1">
    <property type="nucleotide sequence ID" value="NZ_JAQNDL010000003.1"/>
</dbReference>
<comment type="caution">
    <text evidence="2">The sequence shown here is derived from an EMBL/GenBank/DDBJ whole genome shotgun (WGS) entry which is preliminary data.</text>
</comment>
<accession>A0ABT5E7W6</accession>
<dbReference type="Gene3D" id="1.20.120.520">
    <property type="entry name" value="nmb1532 protein domain like"/>
    <property type="match status" value="1"/>
</dbReference>
<gene>
    <name evidence="2" type="ORF">POL25_28460</name>
</gene>
<evidence type="ECO:0000313" key="3">
    <source>
        <dbReference type="Proteomes" id="UP001221686"/>
    </source>
</evidence>
<sequence length="139" mass="16050">MAGVARRLHDDHVAFDQEFDDLCNFANAGAWGEVDAVWTGFIRDIENHFRFEQEQVFPEFARRGPECREMVDTLSAQHAEILQALESLGLQIQLHEIRAPAIELLVELMRRHAEVENTNIYPWLEREGRHEDGAPRKSA</sequence>
<keyword evidence="3" id="KW-1185">Reference proteome</keyword>
<dbReference type="Proteomes" id="UP001221686">
    <property type="component" value="Unassembled WGS sequence"/>
</dbReference>
<proteinExistence type="predicted"/>
<protein>
    <submittedName>
        <fullName evidence="2">Hemerythrin domain-containing protein</fullName>
    </submittedName>
</protein>
<feature type="domain" description="Hemerythrin-like" evidence="1">
    <location>
        <begin position="6"/>
        <end position="124"/>
    </location>
</feature>
<evidence type="ECO:0000313" key="2">
    <source>
        <dbReference type="EMBL" id="MDC0720871.1"/>
    </source>
</evidence>
<evidence type="ECO:0000259" key="1">
    <source>
        <dbReference type="Pfam" id="PF01814"/>
    </source>
</evidence>